<reference evidence="3 4" key="1">
    <citation type="submission" date="2020-08" db="EMBL/GenBank/DDBJ databases">
        <title>Genomic Encyclopedia of Type Strains, Phase IV (KMG-IV): sequencing the most valuable type-strain genomes for metagenomic binning, comparative biology and taxonomic classification.</title>
        <authorList>
            <person name="Goeker M."/>
        </authorList>
    </citation>
    <scope>NUCLEOTIDE SEQUENCE [LARGE SCALE GENOMIC DNA]</scope>
    <source>
        <strain evidence="3 4">DSM 25335</strain>
    </source>
</reference>
<dbReference type="AlphaFoldDB" id="A0A7W8HVE2"/>
<feature type="chain" id="PRO_5030510927" description="Putative auto-transporter adhesin head GIN domain-containing protein" evidence="1">
    <location>
        <begin position="25"/>
        <end position="297"/>
    </location>
</feature>
<keyword evidence="4" id="KW-1185">Reference proteome</keyword>
<dbReference type="Pfam" id="PF10988">
    <property type="entry name" value="DUF2807"/>
    <property type="match status" value="1"/>
</dbReference>
<sequence length="297" mass="29710">MKPILLSAAAAAALALAVAGPALAKEPRVKIDHAVARVVVIVEDRADVAVEIEQGSSRLPALRLERDGDRIRIDGGLARRMAGLRLGDDIRNCRSGPDRTRPGEGASVEVRNLGRVNVDDAPLIVIRSPRAVNVETGGAVYGSIGRGAASVDLGSSGCGDWAVANTEGSVDVSVSGSGDLMVGTSRSLEASLNGAGDLTAGATGRLALSANGAGDAVIAEVDGDTDISIAGSGEVAIRRGRAPNLDISIAGAGDVDFGGVAGDVSVSIAGAGDVRIAEATGRVNRSVVGAGDIRIGR</sequence>
<comment type="caution">
    <text evidence="3">The sequence shown here is derived from an EMBL/GenBank/DDBJ whole genome shotgun (WGS) entry which is preliminary data.</text>
</comment>
<dbReference type="Gene3D" id="2.160.20.120">
    <property type="match status" value="1"/>
</dbReference>
<gene>
    <name evidence="3" type="ORF">HNQ67_000006</name>
</gene>
<dbReference type="Proteomes" id="UP000566663">
    <property type="component" value="Unassembled WGS sequence"/>
</dbReference>
<keyword evidence="1" id="KW-0732">Signal</keyword>
<evidence type="ECO:0000313" key="3">
    <source>
        <dbReference type="EMBL" id="MBB5290510.1"/>
    </source>
</evidence>
<dbReference type="InterPro" id="IPR021255">
    <property type="entry name" value="DUF2807"/>
</dbReference>
<feature type="signal peptide" evidence="1">
    <location>
        <begin position="1"/>
        <end position="24"/>
    </location>
</feature>
<dbReference type="EMBL" id="JACHFZ010000001">
    <property type="protein sequence ID" value="MBB5290510.1"/>
    <property type="molecule type" value="Genomic_DNA"/>
</dbReference>
<evidence type="ECO:0000313" key="4">
    <source>
        <dbReference type="Proteomes" id="UP000566663"/>
    </source>
</evidence>
<evidence type="ECO:0000259" key="2">
    <source>
        <dbReference type="Pfam" id="PF10988"/>
    </source>
</evidence>
<evidence type="ECO:0000256" key="1">
    <source>
        <dbReference type="SAM" id="SignalP"/>
    </source>
</evidence>
<accession>A0A7W8HVE2</accession>
<name>A0A7W8HVE2_9CAUL</name>
<dbReference type="RefSeq" id="WP_183251155.1">
    <property type="nucleotide sequence ID" value="NZ_BAAAFF010000003.1"/>
</dbReference>
<protein>
    <recommendedName>
        <fullName evidence="2">Putative auto-transporter adhesin head GIN domain-containing protein</fullName>
    </recommendedName>
</protein>
<feature type="domain" description="Putative auto-transporter adhesin head GIN" evidence="2">
    <location>
        <begin position="203"/>
        <end position="295"/>
    </location>
</feature>
<organism evidence="3 4">
    <name type="scientific">Brevundimonas basaltis</name>
    <dbReference type="NCBI Taxonomy" id="472166"/>
    <lineage>
        <taxon>Bacteria</taxon>
        <taxon>Pseudomonadati</taxon>
        <taxon>Pseudomonadota</taxon>
        <taxon>Alphaproteobacteria</taxon>
        <taxon>Caulobacterales</taxon>
        <taxon>Caulobacteraceae</taxon>
        <taxon>Brevundimonas</taxon>
    </lineage>
</organism>
<proteinExistence type="predicted"/>